<protein>
    <recommendedName>
        <fullName evidence="5">DUF1983 domain-containing protein</fullName>
    </recommendedName>
</protein>
<sequence length="1002" mass="108443">MSRTPSRQAPPRRIDPDTQLLMEQVRELTDRVKDLAAAPRLAHASIDDGYLPIMEKGKEAARLGRMPDGSFGHRVTVSPPQPTPTAPVLTVLELGAMEVTWDGAVVTGYVPEVHGRTDVLIAFSEDGEEPPAAAYHVASSIRDREGGSTTVICPKAGTWFAKFQMVGADRKTRGEFSATSSARIVPPVDTEAIREELEGAREERREFQERFDERTGTYDRLMDEQRGALAAQEAWSATAQFLADEAAAQAVEARAVSDDAVRSAHDAQSKYDEVSSRQDATEEEIEAARRAAAEAHKAAGDAYQYAVSIADRLNNMGQAIRSTTPPTGTAEDGTFWRQYDNMTRERKLIGWWEFRDGAWDQIELSLSILPRAEIGQAVIDDLRAERLFAEVAEIAELVTEDLIIRKLVQAPAGVINRLITETNISTEVWSQLVRTAILEAEEAYIDGTLIAARSLTGEHITDSLIFEVAQGIKLEVDNLASNEIVGFIIRGGVLEGPLWRSSPDWETRGGAAARADGSDGNFAANDRSGTPTFRAGGDRSLFAGELHMTHQERDRRFVLAPEGFRLERDVGDGDWAATTSLGTGAEGDRLTMVDEQGETGFAADAQHVSARTLETDNDILVAGERLVGDLLDYEHPAARFQPAGILDGLGRGIAAYGARDVANYRATHRRMTPLRLRVENIPRRRFVRVEVPPIWLDTLGNEVRGFITVGNRSTGAPGGAPLISSGGDLSSLDDVVAHISTHATPGSDGRAMLGPMIWYANTQASEENWTLDVHLTSTNGFTILGPLGGRHLEMIVTDLGPAVDNSALGVDFTGSGTVSTSGGTTPAPAPPTWVPRQRTYTPGNFRNWAADGRILGSSGASTSLPVSRNMFQGQIPSSSFGYVRSAAFFGNHWGVPANARMISGSVKIRWSHTYNGSGAIARFMRHNVATTPTNRPTLNTLGTAHGNRGGWAVYNLSAQQLDWMRGTSPAIRGFGLGDGSGGIGAYAYGAQMEVTLRWEEQA</sequence>
<comment type="caution">
    <text evidence="3">The sequence shown here is derived from an EMBL/GenBank/DDBJ whole genome shotgun (WGS) entry which is preliminary data.</text>
</comment>
<feature type="compositionally biased region" description="Low complexity" evidence="2">
    <location>
        <begin position="508"/>
        <end position="520"/>
    </location>
</feature>
<feature type="coiled-coil region" evidence="1">
    <location>
        <begin position="271"/>
        <end position="298"/>
    </location>
</feature>
<evidence type="ECO:0000256" key="2">
    <source>
        <dbReference type="SAM" id="MobiDB-lite"/>
    </source>
</evidence>
<proteinExistence type="predicted"/>
<name>A0ABP9FZC3_9MICC</name>
<evidence type="ECO:0008006" key="5">
    <source>
        <dbReference type="Google" id="ProtNLM"/>
    </source>
</evidence>
<organism evidence="3 4">
    <name type="scientific">Nesterenkonia rhizosphaerae</name>
    <dbReference type="NCBI Taxonomy" id="1348272"/>
    <lineage>
        <taxon>Bacteria</taxon>
        <taxon>Bacillati</taxon>
        <taxon>Actinomycetota</taxon>
        <taxon>Actinomycetes</taxon>
        <taxon>Micrococcales</taxon>
        <taxon>Micrococcaceae</taxon>
        <taxon>Nesterenkonia</taxon>
    </lineage>
</organism>
<keyword evidence="1" id="KW-0175">Coiled coil</keyword>
<gene>
    <name evidence="3" type="ORF">GCM10025790_20800</name>
</gene>
<dbReference type="EMBL" id="BAABLW010000007">
    <property type="protein sequence ID" value="GAA4923516.1"/>
    <property type="molecule type" value="Genomic_DNA"/>
</dbReference>
<keyword evidence="4" id="KW-1185">Reference proteome</keyword>
<dbReference type="Proteomes" id="UP001500368">
    <property type="component" value="Unassembled WGS sequence"/>
</dbReference>
<reference evidence="4" key="1">
    <citation type="journal article" date="2019" name="Int. J. Syst. Evol. Microbiol.">
        <title>The Global Catalogue of Microorganisms (GCM) 10K type strain sequencing project: providing services to taxonomists for standard genome sequencing and annotation.</title>
        <authorList>
            <consortium name="The Broad Institute Genomics Platform"/>
            <consortium name="The Broad Institute Genome Sequencing Center for Infectious Disease"/>
            <person name="Wu L."/>
            <person name="Ma J."/>
        </authorList>
    </citation>
    <scope>NUCLEOTIDE SEQUENCE [LARGE SCALE GENOMIC DNA]</scope>
    <source>
        <strain evidence="4">JCM 19129</strain>
    </source>
</reference>
<dbReference type="RefSeq" id="WP_345477939.1">
    <property type="nucleotide sequence ID" value="NZ_BAABLW010000007.1"/>
</dbReference>
<accession>A0ABP9FZC3</accession>
<evidence type="ECO:0000313" key="4">
    <source>
        <dbReference type="Proteomes" id="UP001500368"/>
    </source>
</evidence>
<evidence type="ECO:0000313" key="3">
    <source>
        <dbReference type="EMBL" id="GAA4923516.1"/>
    </source>
</evidence>
<feature type="region of interest" description="Disordered" evidence="2">
    <location>
        <begin position="505"/>
        <end position="534"/>
    </location>
</feature>
<evidence type="ECO:0000256" key="1">
    <source>
        <dbReference type="SAM" id="Coils"/>
    </source>
</evidence>